<sequence>MATKNAIPTSEFSPAQYFQRAKTCPTNELDSVLQEIATVFPSFANQIFVRILVKHRGMQLHLAYEKLRATGFEVSHKRLQALAHYFRTRSVPPRWLHLPDFELILSLREHIDDGEMQEWFGLQFLSYWQSPCRPALSGETLQRMRPLWGSLRPTKAAQLAPANVCGLGWSKKDTCELLETLVDMNDDAAELARELLQRGFLTPELMNSHQGLIGALLRVDQHWVVERVLLGEVVLHEPQPSVALSLLRALDAVLGDPARPALTKQQCLHLSNFLASLEHVEKASNMMNQGLEATMRLVAKVKPKERGQLLSVVSKHFLEKEQQPGGGCLSRQAEVPNPQEPGWEQQDRTSMLHVYERFLEKVIQFVSLEEFVTRVAPLASHHAGAGLSSKFHRWALTQLEHSQSAEIVLSFFGEWVLNICNPEQVT</sequence>
<dbReference type="Proteomes" id="UP001190700">
    <property type="component" value="Unassembled WGS sequence"/>
</dbReference>
<dbReference type="EMBL" id="LGRX02035481">
    <property type="protein sequence ID" value="KAK3234698.1"/>
    <property type="molecule type" value="Genomic_DNA"/>
</dbReference>
<comment type="caution">
    <text evidence="1">The sequence shown here is derived from an EMBL/GenBank/DDBJ whole genome shotgun (WGS) entry which is preliminary data.</text>
</comment>
<gene>
    <name evidence="1" type="ORF">CYMTET_55044</name>
</gene>
<proteinExistence type="predicted"/>
<keyword evidence="2" id="KW-1185">Reference proteome</keyword>
<dbReference type="AlphaFoldDB" id="A0AAE0EN52"/>
<evidence type="ECO:0000313" key="2">
    <source>
        <dbReference type="Proteomes" id="UP001190700"/>
    </source>
</evidence>
<evidence type="ECO:0000313" key="1">
    <source>
        <dbReference type="EMBL" id="KAK3234698.1"/>
    </source>
</evidence>
<organism evidence="1 2">
    <name type="scientific">Cymbomonas tetramitiformis</name>
    <dbReference type="NCBI Taxonomy" id="36881"/>
    <lineage>
        <taxon>Eukaryota</taxon>
        <taxon>Viridiplantae</taxon>
        <taxon>Chlorophyta</taxon>
        <taxon>Pyramimonadophyceae</taxon>
        <taxon>Pyramimonadales</taxon>
        <taxon>Pyramimonadaceae</taxon>
        <taxon>Cymbomonas</taxon>
    </lineage>
</organism>
<protein>
    <submittedName>
        <fullName evidence="1">Uncharacterized protein</fullName>
    </submittedName>
</protein>
<name>A0AAE0EN52_9CHLO</name>
<accession>A0AAE0EN52</accession>
<reference evidence="1 2" key="1">
    <citation type="journal article" date="2015" name="Genome Biol. Evol.">
        <title>Comparative Genomics of a Bacterivorous Green Alga Reveals Evolutionary Causalities and Consequences of Phago-Mixotrophic Mode of Nutrition.</title>
        <authorList>
            <person name="Burns J.A."/>
            <person name="Paasch A."/>
            <person name="Narechania A."/>
            <person name="Kim E."/>
        </authorList>
    </citation>
    <scope>NUCLEOTIDE SEQUENCE [LARGE SCALE GENOMIC DNA]</scope>
    <source>
        <strain evidence="1 2">PLY_AMNH</strain>
    </source>
</reference>